<dbReference type="InterPro" id="IPR013098">
    <property type="entry name" value="Ig_I-set"/>
</dbReference>
<dbReference type="AlphaFoldDB" id="A0A7M5VBG4"/>
<reference evidence="5" key="1">
    <citation type="submission" date="2021-01" db="UniProtKB">
        <authorList>
            <consortium name="EnsemblMetazoa"/>
        </authorList>
    </citation>
    <scope>IDENTIFICATION</scope>
</reference>
<evidence type="ECO:0000313" key="5">
    <source>
        <dbReference type="EnsemblMetazoa" id="CLYHEMP007104.1"/>
    </source>
</evidence>
<dbReference type="InterPro" id="IPR016187">
    <property type="entry name" value="CTDL_fold"/>
</dbReference>
<keyword evidence="2" id="KW-0472">Membrane</keyword>
<dbReference type="SUPFAM" id="SSF56436">
    <property type="entry name" value="C-type lectin-like"/>
    <property type="match status" value="2"/>
</dbReference>
<dbReference type="InterPro" id="IPR003599">
    <property type="entry name" value="Ig_sub"/>
</dbReference>
<name>A0A7M5VBG4_9CNID</name>
<evidence type="ECO:0000256" key="2">
    <source>
        <dbReference type="SAM" id="Phobius"/>
    </source>
</evidence>
<evidence type="ECO:0000259" key="4">
    <source>
        <dbReference type="PROSITE" id="PS50041"/>
    </source>
</evidence>
<dbReference type="InterPro" id="IPR016186">
    <property type="entry name" value="C-type_lectin-like/link_sf"/>
</dbReference>
<keyword evidence="2" id="KW-0812">Transmembrane</keyword>
<evidence type="ECO:0000256" key="3">
    <source>
        <dbReference type="SAM" id="SignalP"/>
    </source>
</evidence>
<dbReference type="Pfam" id="PF00059">
    <property type="entry name" value="Lectin_C"/>
    <property type="match status" value="2"/>
</dbReference>
<evidence type="ECO:0000256" key="1">
    <source>
        <dbReference type="ARBA" id="ARBA00023157"/>
    </source>
</evidence>
<dbReference type="InterPro" id="IPR050111">
    <property type="entry name" value="C-type_lectin/snaclec_domain"/>
</dbReference>
<dbReference type="SUPFAM" id="SSF48726">
    <property type="entry name" value="Immunoglobulin"/>
    <property type="match status" value="1"/>
</dbReference>
<dbReference type="Gene3D" id="3.10.100.10">
    <property type="entry name" value="Mannose-Binding Protein A, subunit A"/>
    <property type="match status" value="2"/>
</dbReference>
<dbReference type="EnsemblMetazoa" id="CLYHEMT007104.1">
    <property type="protein sequence ID" value="CLYHEMP007104.1"/>
    <property type="gene ID" value="CLYHEMG007104"/>
</dbReference>
<dbReference type="CDD" id="cd00037">
    <property type="entry name" value="CLECT"/>
    <property type="match status" value="1"/>
</dbReference>
<feature type="signal peptide" evidence="3">
    <location>
        <begin position="1"/>
        <end position="20"/>
    </location>
</feature>
<sequence>MANFLVIFLFVEKFLLSVEAGYTIIYQGPGKYAYKVDQINKKIGECVTLQPVINFPTNGTERITWKKDTHSLIQSERIKVLADGNLQIRSLEPSDFAYYQATVENTFGKATESTDLWLHVTGCGKHEKELARSSSLSCTTLCEAKCPSGWTYVIGTSSMCAQYFAKGETWNRASENCQAIGAELTTIENEVENRFISSMLETATGAWIGLNDRESESQYVWNFKQSSSQTYFTWGKNEPSNYNGNCNIENCVTMKKSNGYWNDVICDSFYPFVCQVSTSYNESDVSEWTCRGNSCFKLFNDHLVWSEAVSRCRKIHPTAHIAAITSGSINDLVRTLIKEPTWIGLNDIREAGDYEWEGSDSSFSYSNWDWGEPNDIFIRDRQLSCPGEDCVQIKKFGGDVTWHDLGCGTVLPYICERVRDRAFSTGAYVAIVIGAFLFALLVIGLTHAAYQRKKRTAVKDIIKAAYKEDIKLRKSEVKEKQKISFRSAARMVVPSIKVYNNLKSS</sequence>
<dbReference type="InterPro" id="IPR013783">
    <property type="entry name" value="Ig-like_fold"/>
</dbReference>
<dbReference type="PROSITE" id="PS00615">
    <property type="entry name" value="C_TYPE_LECTIN_1"/>
    <property type="match status" value="1"/>
</dbReference>
<dbReference type="Pfam" id="PF07679">
    <property type="entry name" value="I-set"/>
    <property type="match status" value="1"/>
</dbReference>
<dbReference type="InterPro" id="IPR001304">
    <property type="entry name" value="C-type_lectin-like"/>
</dbReference>
<dbReference type="Proteomes" id="UP000594262">
    <property type="component" value="Unplaced"/>
</dbReference>
<proteinExistence type="predicted"/>
<dbReference type="PROSITE" id="PS50041">
    <property type="entry name" value="C_TYPE_LECTIN_2"/>
    <property type="match status" value="2"/>
</dbReference>
<feature type="domain" description="C-type lectin" evidence="4">
    <location>
        <begin position="291"/>
        <end position="416"/>
    </location>
</feature>
<feature type="transmembrane region" description="Helical" evidence="2">
    <location>
        <begin position="427"/>
        <end position="450"/>
    </location>
</feature>
<dbReference type="PANTHER" id="PTHR22803">
    <property type="entry name" value="MANNOSE, PHOSPHOLIPASE, LECTIN RECEPTOR RELATED"/>
    <property type="match status" value="1"/>
</dbReference>
<dbReference type="OrthoDB" id="6337382at2759"/>
<feature type="chain" id="PRO_5029469398" description="C-type lectin domain-containing protein" evidence="3">
    <location>
        <begin position="21"/>
        <end position="505"/>
    </location>
</feature>
<evidence type="ECO:0000313" key="6">
    <source>
        <dbReference type="Proteomes" id="UP000594262"/>
    </source>
</evidence>
<dbReference type="RefSeq" id="XP_066924223.1">
    <property type="nucleotide sequence ID" value="XM_067068122.1"/>
</dbReference>
<feature type="domain" description="C-type lectin" evidence="4">
    <location>
        <begin position="156"/>
        <end position="275"/>
    </location>
</feature>
<keyword evidence="3" id="KW-0732">Signal</keyword>
<dbReference type="InterPro" id="IPR036179">
    <property type="entry name" value="Ig-like_dom_sf"/>
</dbReference>
<protein>
    <recommendedName>
        <fullName evidence="4">C-type lectin domain-containing protein</fullName>
    </recommendedName>
</protein>
<dbReference type="SMART" id="SM00034">
    <property type="entry name" value="CLECT"/>
    <property type="match status" value="2"/>
</dbReference>
<keyword evidence="1" id="KW-1015">Disulfide bond</keyword>
<dbReference type="InterPro" id="IPR018378">
    <property type="entry name" value="C-type_lectin_CS"/>
</dbReference>
<organism evidence="5 6">
    <name type="scientific">Clytia hemisphaerica</name>
    <dbReference type="NCBI Taxonomy" id="252671"/>
    <lineage>
        <taxon>Eukaryota</taxon>
        <taxon>Metazoa</taxon>
        <taxon>Cnidaria</taxon>
        <taxon>Hydrozoa</taxon>
        <taxon>Hydroidolina</taxon>
        <taxon>Leptothecata</taxon>
        <taxon>Obeliida</taxon>
        <taxon>Clytiidae</taxon>
        <taxon>Clytia</taxon>
    </lineage>
</organism>
<dbReference type="SMART" id="SM00409">
    <property type="entry name" value="IG"/>
    <property type="match status" value="1"/>
</dbReference>
<dbReference type="GeneID" id="136811501"/>
<keyword evidence="6" id="KW-1185">Reference proteome</keyword>
<accession>A0A7M5VBG4</accession>
<keyword evidence="2" id="KW-1133">Transmembrane helix</keyword>
<dbReference type="Gene3D" id="2.60.40.10">
    <property type="entry name" value="Immunoglobulins"/>
    <property type="match status" value="1"/>
</dbReference>